<accession>A0A1Y2N8I2</accession>
<sequence>MSTRPQLAALPTPVLPADRLRAALGCAPVWIKRDDLTGFALAGNKARPLEYLLGDALDRSRDLLVTGGGADSNFVPAAALAARVCGLDCEIVTVPGTGRDGTNLRLARAAGARVHLLDSPRRDRIDDAVAELAARRTVEGRRPVAIPRGGSTALGARGFARAAAELADQVGAGLLPAPGLIVIALGSGGSAAGLLAGLAATGLGARLLGVSVSRPPAEADAVVRRLAAECAAGTGRPAPGPERWEVVDARGAGFGIASDTERAAAGLGLRTEGLLLDDTYGAKAFAEAVRRLRAGIEGPVLYWHTGGVASVLAHLPAAENRGERS</sequence>
<dbReference type="RefSeq" id="WP_158092033.1">
    <property type="nucleotide sequence ID" value="NZ_AP018920.1"/>
</dbReference>
<dbReference type="GO" id="GO:1901605">
    <property type="term" value="P:alpha-amino acid metabolic process"/>
    <property type="evidence" value="ECO:0007669"/>
    <property type="project" value="UniProtKB-ARBA"/>
</dbReference>
<evidence type="ECO:0000256" key="3">
    <source>
        <dbReference type="ARBA" id="ARBA00022898"/>
    </source>
</evidence>
<evidence type="ECO:0000313" key="7">
    <source>
        <dbReference type="EMBL" id="OSY43479.1"/>
    </source>
</evidence>
<dbReference type="SUPFAM" id="SSF53686">
    <property type="entry name" value="Tryptophan synthase beta subunit-like PLP-dependent enzymes"/>
    <property type="match status" value="1"/>
</dbReference>
<evidence type="ECO:0000259" key="6">
    <source>
        <dbReference type="Pfam" id="PF00291"/>
    </source>
</evidence>
<keyword evidence="3 5" id="KW-0663">Pyridoxal phosphate</keyword>
<dbReference type="AlphaFoldDB" id="A0A1Y2N8I2"/>
<organism evidence="7 8">
    <name type="scientific">Pseudonocardia autotrophica</name>
    <name type="common">Amycolata autotrophica</name>
    <name type="synonym">Nocardia autotrophica</name>
    <dbReference type="NCBI Taxonomy" id="2074"/>
    <lineage>
        <taxon>Bacteria</taxon>
        <taxon>Bacillati</taxon>
        <taxon>Actinomycetota</taxon>
        <taxon>Actinomycetes</taxon>
        <taxon>Pseudonocardiales</taxon>
        <taxon>Pseudonocardiaceae</taxon>
        <taxon>Pseudonocardia</taxon>
    </lineage>
</organism>
<proteinExistence type="inferred from homology"/>
<comment type="cofactor">
    <cofactor evidence="1">
        <name>pyridoxal 5'-phosphate</name>
        <dbReference type="ChEBI" id="CHEBI:597326"/>
    </cofactor>
</comment>
<dbReference type="STRING" id="2074.BG845_00422"/>
<keyword evidence="7" id="KW-0456">Lyase</keyword>
<evidence type="ECO:0000256" key="1">
    <source>
        <dbReference type="ARBA" id="ARBA00001933"/>
    </source>
</evidence>
<feature type="active site" description="Nucleophile" evidence="4">
    <location>
        <position position="72"/>
    </location>
</feature>
<dbReference type="EC" id="4.4.1.15" evidence="7"/>
<dbReference type="InterPro" id="IPR001926">
    <property type="entry name" value="TrpB-like_PALP"/>
</dbReference>
<name>A0A1Y2N8I2_PSEAH</name>
<feature type="domain" description="Tryptophan synthase beta chain-like PALP" evidence="6">
    <location>
        <begin position="9"/>
        <end position="306"/>
    </location>
</feature>
<comment type="similarity">
    <text evidence="2">Belongs to the ACC deaminase/D-cysteine desulfhydrase family.</text>
</comment>
<dbReference type="InterPro" id="IPR036052">
    <property type="entry name" value="TrpB-like_PALP_sf"/>
</dbReference>
<protein>
    <submittedName>
        <fullName evidence="7">D-cysteine desulfhydrase</fullName>
        <ecNumber evidence="7">4.4.1.15</ecNumber>
    </submittedName>
</protein>
<evidence type="ECO:0000256" key="4">
    <source>
        <dbReference type="PIRSR" id="PIRSR006278-1"/>
    </source>
</evidence>
<dbReference type="Gene3D" id="3.40.50.1100">
    <property type="match status" value="2"/>
</dbReference>
<dbReference type="PIRSF" id="PIRSF006278">
    <property type="entry name" value="ACCD_DCysDesulf"/>
    <property type="match status" value="1"/>
</dbReference>
<reference evidence="7 8" key="1">
    <citation type="submission" date="2016-09" db="EMBL/GenBank/DDBJ databases">
        <title>Pseudonocardia autotrophica DSM535, a candidate organism with high potential of specific P450 cytochromes.</title>
        <authorList>
            <person name="Grumaz C."/>
            <person name="Vainshtein Y."/>
            <person name="Kirstahler P."/>
            <person name="Sohn K."/>
        </authorList>
    </citation>
    <scope>NUCLEOTIDE SEQUENCE [LARGE SCALE GENOMIC DNA]</scope>
    <source>
        <strain evidence="7 8">DSM 535</strain>
    </source>
</reference>
<evidence type="ECO:0000256" key="2">
    <source>
        <dbReference type="ARBA" id="ARBA00008639"/>
    </source>
</evidence>
<keyword evidence="8" id="KW-1185">Reference proteome</keyword>
<dbReference type="EMBL" id="MIGB01000002">
    <property type="protein sequence ID" value="OSY43479.1"/>
    <property type="molecule type" value="Genomic_DNA"/>
</dbReference>
<feature type="modified residue" description="N6-(pyridoxal phosphate)lysine" evidence="5">
    <location>
        <position position="45"/>
    </location>
</feature>
<dbReference type="InterPro" id="IPR027278">
    <property type="entry name" value="ACCD_DCysDesulf"/>
</dbReference>
<dbReference type="OrthoDB" id="9801249at2"/>
<dbReference type="PANTHER" id="PTHR43780:SF2">
    <property type="entry name" value="1-AMINOCYCLOPROPANE-1-CARBOXYLATE DEAMINASE-RELATED"/>
    <property type="match status" value="1"/>
</dbReference>
<evidence type="ECO:0000313" key="8">
    <source>
        <dbReference type="Proteomes" id="UP000194360"/>
    </source>
</evidence>
<comment type="caution">
    <text evidence="7">The sequence shown here is derived from an EMBL/GenBank/DDBJ whole genome shotgun (WGS) entry which is preliminary data.</text>
</comment>
<dbReference type="GO" id="GO:0019148">
    <property type="term" value="F:D-cysteine desulfhydrase activity"/>
    <property type="evidence" value="ECO:0007669"/>
    <property type="project" value="UniProtKB-EC"/>
</dbReference>
<evidence type="ECO:0000256" key="5">
    <source>
        <dbReference type="PIRSR" id="PIRSR006278-2"/>
    </source>
</evidence>
<dbReference type="Proteomes" id="UP000194360">
    <property type="component" value="Unassembled WGS sequence"/>
</dbReference>
<dbReference type="PANTHER" id="PTHR43780">
    <property type="entry name" value="1-AMINOCYCLOPROPANE-1-CARBOXYLATE DEAMINASE-RELATED"/>
    <property type="match status" value="1"/>
</dbReference>
<gene>
    <name evidence="7" type="primary">dcyD_1</name>
    <name evidence="7" type="ORF">BG845_00422</name>
</gene>
<dbReference type="Pfam" id="PF00291">
    <property type="entry name" value="PALP"/>
    <property type="match status" value="1"/>
</dbReference>